<keyword evidence="3" id="KW-0732">Signal</keyword>
<dbReference type="Proteomes" id="UP000466442">
    <property type="component" value="Unassembled WGS sequence"/>
</dbReference>
<evidence type="ECO:0000256" key="4">
    <source>
        <dbReference type="ARBA" id="ARBA00022801"/>
    </source>
</evidence>
<dbReference type="GO" id="GO:0070008">
    <property type="term" value="F:serine-type exopeptidase activity"/>
    <property type="evidence" value="ECO:0007669"/>
    <property type="project" value="InterPro"/>
</dbReference>
<evidence type="ECO:0000256" key="2">
    <source>
        <dbReference type="ARBA" id="ARBA00022670"/>
    </source>
</evidence>
<accession>A0A8S9XXI8</accession>
<dbReference type="InterPro" id="IPR029058">
    <property type="entry name" value="AB_hydrolase_fold"/>
</dbReference>
<dbReference type="Pfam" id="PF05577">
    <property type="entry name" value="Peptidase_S28"/>
    <property type="match status" value="1"/>
</dbReference>
<evidence type="ECO:0000313" key="6">
    <source>
        <dbReference type="EMBL" id="KAF6212325.1"/>
    </source>
</evidence>
<organism evidence="6 7">
    <name type="scientific">Apolygus lucorum</name>
    <name type="common">Small green plant bug</name>
    <name type="synonym">Lygocoris lucorum</name>
    <dbReference type="NCBI Taxonomy" id="248454"/>
    <lineage>
        <taxon>Eukaryota</taxon>
        <taxon>Metazoa</taxon>
        <taxon>Ecdysozoa</taxon>
        <taxon>Arthropoda</taxon>
        <taxon>Hexapoda</taxon>
        <taxon>Insecta</taxon>
        <taxon>Pterygota</taxon>
        <taxon>Neoptera</taxon>
        <taxon>Paraneoptera</taxon>
        <taxon>Hemiptera</taxon>
        <taxon>Heteroptera</taxon>
        <taxon>Panheteroptera</taxon>
        <taxon>Cimicomorpha</taxon>
        <taxon>Miridae</taxon>
        <taxon>Mirini</taxon>
        <taxon>Apolygus</taxon>
    </lineage>
</organism>
<evidence type="ECO:0000313" key="7">
    <source>
        <dbReference type="Proteomes" id="UP000466442"/>
    </source>
</evidence>
<name>A0A8S9XXI8_APOLU</name>
<evidence type="ECO:0000256" key="3">
    <source>
        <dbReference type="ARBA" id="ARBA00022729"/>
    </source>
</evidence>
<keyword evidence="5" id="KW-0325">Glycoprotein</keyword>
<protein>
    <submittedName>
        <fullName evidence="6">Uncharacterized protein</fullName>
    </submittedName>
</protein>
<keyword evidence="7" id="KW-1185">Reference proteome</keyword>
<dbReference type="EMBL" id="WIXP02000004">
    <property type="protein sequence ID" value="KAF6212325.1"/>
    <property type="molecule type" value="Genomic_DNA"/>
</dbReference>
<dbReference type="PANTHER" id="PTHR11010:SF38">
    <property type="entry name" value="LYSOSOMAL PRO-X CARBOXYPEPTIDASE"/>
    <property type="match status" value="1"/>
</dbReference>
<evidence type="ECO:0000256" key="1">
    <source>
        <dbReference type="ARBA" id="ARBA00011079"/>
    </source>
</evidence>
<dbReference type="GO" id="GO:0006508">
    <property type="term" value="P:proteolysis"/>
    <property type="evidence" value="ECO:0007669"/>
    <property type="project" value="UniProtKB-KW"/>
</dbReference>
<reference evidence="6" key="1">
    <citation type="journal article" date="2021" name="Mol. Ecol. Resour.">
        <title>Apolygus lucorum genome provides insights into omnivorousness and mesophyll feeding.</title>
        <authorList>
            <person name="Liu Y."/>
            <person name="Liu H."/>
            <person name="Wang H."/>
            <person name="Huang T."/>
            <person name="Liu B."/>
            <person name="Yang B."/>
            <person name="Yin L."/>
            <person name="Li B."/>
            <person name="Zhang Y."/>
            <person name="Zhang S."/>
            <person name="Jiang F."/>
            <person name="Zhang X."/>
            <person name="Ren Y."/>
            <person name="Wang B."/>
            <person name="Wang S."/>
            <person name="Lu Y."/>
            <person name="Wu K."/>
            <person name="Fan W."/>
            <person name="Wang G."/>
        </authorList>
    </citation>
    <scope>NUCLEOTIDE SEQUENCE</scope>
    <source>
        <strain evidence="6">12Hb</strain>
    </source>
</reference>
<proteinExistence type="inferred from homology"/>
<dbReference type="OrthoDB" id="2130629at2759"/>
<sequence length="64" mass="7074">NGLLDPWSSGGVTNNVSSTAVAVILPGGAHHLDLRFSDPLDPPSIRSARKLYRSIFKQWLRDSW</sequence>
<comment type="similarity">
    <text evidence="1">Belongs to the peptidase S28 family.</text>
</comment>
<keyword evidence="2" id="KW-0645">Protease</keyword>
<dbReference type="PANTHER" id="PTHR11010">
    <property type="entry name" value="PROTEASE S28 PRO-X CARBOXYPEPTIDASE-RELATED"/>
    <property type="match status" value="1"/>
</dbReference>
<dbReference type="AlphaFoldDB" id="A0A8S9XXI8"/>
<gene>
    <name evidence="6" type="ORF">GE061_012847</name>
</gene>
<dbReference type="GO" id="GO:0008239">
    <property type="term" value="F:dipeptidyl-peptidase activity"/>
    <property type="evidence" value="ECO:0007669"/>
    <property type="project" value="TreeGrafter"/>
</dbReference>
<comment type="caution">
    <text evidence="6">The sequence shown here is derived from an EMBL/GenBank/DDBJ whole genome shotgun (WGS) entry which is preliminary data.</text>
</comment>
<evidence type="ECO:0000256" key="5">
    <source>
        <dbReference type="ARBA" id="ARBA00023180"/>
    </source>
</evidence>
<keyword evidence="4" id="KW-0378">Hydrolase</keyword>
<feature type="non-terminal residue" evidence="6">
    <location>
        <position position="1"/>
    </location>
</feature>
<dbReference type="Gene3D" id="3.40.50.1820">
    <property type="entry name" value="alpha/beta hydrolase"/>
    <property type="match status" value="1"/>
</dbReference>
<dbReference type="InterPro" id="IPR008758">
    <property type="entry name" value="Peptidase_S28"/>
</dbReference>